<feature type="transmembrane region" description="Helical" evidence="1">
    <location>
        <begin position="55"/>
        <end position="77"/>
    </location>
</feature>
<dbReference type="WBParaSite" id="L893_g23022.t1">
    <property type="protein sequence ID" value="L893_g23022.t1"/>
    <property type="gene ID" value="L893_g23022"/>
</dbReference>
<feature type="transmembrane region" description="Helical" evidence="1">
    <location>
        <begin position="126"/>
        <end position="153"/>
    </location>
</feature>
<evidence type="ECO:0000313" key="2">
    <source>
        <dbReference type="Proteomes" id="UP000095287"/>
    </source>
</evidence>
<feature type="transmembrane region" description="Helical" evidence="1">
    <location>
        <begin position="97"/>
        <end position="120"/>
    </location>
</feature>
<organism evidence="2 3">
    <name type="scientific">Steinernema glaseri</name>
    <dbReference type="NCBI Taxonomy" id="37863"/>
    <lineage>
        <taxon>Eukaryota</taxon>
        <taxon>Metazoa</taxon>
        <taxon>Ecdysozoa</taxon>
        <taxon>Nematoda</taxon>
        <taxon>Chromadorea</taxon>
        <taxon>Rhabditida</taxon>
        <taxon>Tylenchina</taxon>
        <taxon>Panagrolaimomorpha</taxon>
        <taxon>Strongyloidoidea</taxon>
        <taxon>Steinernematidae</taxon>
        <taxon>Steinernema</taxon>
    </lineage>
</organism>
<feature type="transmembrane region" description="Helical" evidence="1">
    <location>
        <begin position="22"/>
        <end position="43"/>
    </location>
</feature>
<sequence length="172" mass="18128">MSHSSSEACCCGTIPIESGATIIGWIQIVFGGLGVVFSLLAITSTVTINSNVVTVWPLSVVQALYALMVMLAGYAVIRGVRERKPALLIPSICLKIITIILISAGTAASTVAIIILGASWELSALAIPVLCIVIVSLGLISVFIPAWFLTVLVNCRKHLEALLENDQIGNQV</sequence>
<evidence type="ECO:0000313" key="3">
    <source>
        <dbReference type="WBParaSite" id="L893_g23022.t1"/>
    </source>
</evidence>
<keyword evidence="1" id="KW-1133">Transmembrane helix</keyword>
<keyword evidence="1" id="KW-0812">Transmembrane</keyword>
<dbReference type="Proteomes" id="UP000095287">
    <property type="component" value="Unplaced"/>
</dbReference>
<name>A0A1I7Z5P4_9BILA</name>
<dbReference type="AlphaFoldDB" id="A0A1I7Z5P4"/>
<reference evidence="3" key="1">
    <citation type="submission" date="2016-11" db="UniProtKB">
        <authorList>
            <consortium name="WormBaseParasite"/>
        </authorList>
    </citation>
    <scope>IDENTIFICATION</scope>
</reference>
<evidence type="ECO:0000256" key="1">
    <source>
        <dbReference type="SAM" id="Phobius"/>
    </source>
</evidence>
<protein>
    <submittedName>
        <fullName evidence="3">G_PROTEIN_RECEP_F3_4 domain-containing protein</fullName>
    </submittedName>
</protein>
<keyword evidence="2" id="KW-1185">Reference proteome</keyword>
<keyword evidence="1" id="KW-0472">Membrane</keyword>
<proteinExistence type="predicted"/>
<accession>A0A1I7Z5P4</accession>